<dbReference type="InterPro" id="IPR003609">
    <property type="entry name" value="Pan_app"/>
</dbReference>
<organism evidence="2 3">
    <name type="scientific">Stigmatella aurantiaca (strain DW4/3-1)</name>
    <dbReference type="NCBI Taxonomy" id="378806"/>
    <lineage>
        <taxon>Bacteria</taxon>
        <taxon>Pseudomonadati</taxon>
        <taxon>Myxococcota</taxon>
        <taxon>Myxococcia</taxon>
        <taxon>Myxococcales</taxon>
        <taxon>Cystobacterineae</taxon>
        <taxon>Archangiaceae</taxon>
        <taxon>Stigmatella</taxon>
    </lineage>
</organism>
<dbReference type="Proteomes" id="UP000032702">
    <property type="component" value="Unassembled WGS sequence"/>
</dbReference>
<proteinExistence type="predicted"/>
<evidence type="ECO:0000313" key="3">
    <source>
        <dbReference type="Proteomes" id="UP000032702"/>
    </source>
</evidence>
<evidence type="ECO:0000259" key="1">
    <source>
        <dbReference type="Pfam" id="PF14295"/>
    </source>
</evidence>
<gene>
    <name evidence="2" type="ORF">STIAU_5862</name>
</gene>
<comment type="caution">
    <text evidence="2">The sequence shown here is derived from an EMBL/GenBank/DDBJ whole genome shotgun (WGS) entry which is preliminary data.</text>
</comment>
<reference evidence="2 3" key="1">
    <citation type="submission" date="2006-04" db="EMBL/GenBank/DDBJ databases">
        <authorList>
            <person name="Nierman W.C."/>
        </authorList>
    </citation>
    <scope>NUCLEOTIDE SEQUENCE [LARGE SCALE GENOMIC DNA]</scope>
    <source>
        <strain evidence="2 3">DW4/3-1</strain>
    </source>
</reference>
<dbReference type="Gene3D" id="3.50.4.10">
    <property type="entry name" value="Hepatocyte Growth Factor"/>
    <property type="match status" value="1"/>
</dbReference>
<feature type="domain" description="Apple" evidence="1">
    <location>
        <begin position="15"/>
        <end position="39"/>
    </location>
</feature>
<dbReference type="EMBL" id="AAMD01000019">
    <property type="protein sequence ID" value="EAU68267.1"/>
    <property type="molecule type" value="Genomic_DNA"/>
</dbReference>
<dbReference type="AlphaFoldDB" id="Q098U7"/>
<feature type="domain" description="Apple" evidence="1">
    <location>
        <begin position="73"/>
        <end position="124"/>
    </location>
</feature>
<dbReference type="Pfam" id="PF14295">
    <property type="entry name" value="PAN_4"/>
    <property type="match status" value="2"/>
</dbReference>
<name>Q098U7_STIAD</name>
<accession>Q098U7</accession>
<sequence length="194" mass="20722">MRGAPSCAAMPDGDAPRCKAFTYVKAGVQNNDRVLCYLKDGTPAPVLNANVDSGPTLANPSVGLYSGLVETHVDRPDQDYRSFDLSQAQPELCREACRNESHVCKAYTYLRPGGGNPLPRCFLKSGIPAPVASPPVRLWHQRRAISLGGTTNLSGGRCMVRCTGGPMRPSPSCSKVIFGVPPSRHANSASSRHT</sequence>
<protein>
    <recommendedName>
        <fullName evidence="1">Apple domain-containing protein</fullName>
    </recommendedName>
</protein>
<evidence type="ECO:0000313" key="2">
    <source>
        <dbReference type="EMBL" id="EAU68267.1"/>
    </source>
</evidence>